<proteinExistence type="predicted"/>
<gene>
    <name evidence="1" type="ORF">LINF_210024250</name>
</gene>
<accession>A0A6L0XID8</accession>
<reference evidence="1" key="1">
    <citation type="submission" date="2020-06" db="EMBL/GenBank/DDBJ databases">
        <authorList>
            <person name="Gonzalez-de la Fuente S."/>
            <person name="Peiro-Pastor R."/>
            <person name="Rastrojo A."/>
            <person name="Moreno J."/>
            <person name="Carrasco-Ramiro F."/>
            <person name="Requena JM."/>
            <person name="Aguado B."/>
        </authorList>
    </citation>
    <scope>NUCLEOTIDE SEQUENCE</scope>
</reference>
<name>A0A6L0XID8_LEIIN</name>
<evidence type="ECO:0000313" key="2">
    <source>
        <dbReference type="Proteomes" id="UP000255414"/>
    </source>
</evidence>
<dbReference type="AlphaFoldDB" id="A0A6L0XID8"/>
<dbReference type="PROSITE" id="PS51257">
    <property type="entry name" value="PROKAR_LIPOPROTEIN"/>
    <property type="match status" value="1"/>
</dbReference>
<evidence type="ECO:0000313" key="1">
    <source>
        <dbReference type="EMBL" id="CAC9486702.1"/>
    </source>
</evidence>
<dbReference type="Proteomes" id="UP000255414">
    <property type="component" value="Chromosome 21"/>
</dbReference>
<protein>
    <submittedName>
        <fullName evidence="1">Hypothetical_protein</fullName>
    </submittedName>
</protein>
<organism evidence="1 2">
    <name type="scientific">Leishmania infantum</name>
    <dbReference type="NCBI Taxonomy" id="5671"/>
    <lineage>
        <taxon>Eukaryota</taxon>
        <taxon>Discoba</taxon>
        <taxon>Euglenozoa</taxon>
        <taxon>Kinetoplastea</taxon>
        <taxon>Metakinetoplastina</taxon>
        <taxon>Trypanosomatida</taxon>
        <taxon>Trypanosomatidae</taxon>
        <taxon>Leishmaniinae</taxon>
        <taxon>Leishmania</taxon>
    </lineage>
</organism>
<dbReference type="EMBL" id="LR812954">
    <property type="protein sequence ID" value="CAC9486702.1"/>
    <property type="molecule type" value="Genomic_DNA"/>
</dbReference>
<sequence>MDAYVRAFFQGCACASLMWAQACGSRAKPCIAVKREGRP</sequence>